<proteinExistence type="predicted"/>
<evidence type="ECO:0000313" key="1">
    <source>
        <dbReference type="EMBL" id="MCJ2542123.1"/>
    </source>
</evidence>
<sequence length="60" mass="6788">MSLFNETSLEQQLLAQGIIDQRQLALARKVQRQQMGPLLMILLQLQFIDLDQMSGLISGC</sequence>
<comment type="caution">
    <text evidence="1">The sequence shown here is derived from an EMBL/GenBank/DDBJ whole genome shotgun (WGS) entry which is preliminary data.</text>
</comment>
<dbReference type="RefSeq" id="WP_244349350.1">
    <property type="nucleotide sequence ID" value="NZ_JAFIRA010000006.1"/>
</dbReference>
<organism evidence="1 2">
    <name type="scientific">Thermostichus vulcanus str. 'Rupite'</name>
    <dbReference type="NCBI Taxonomy" id="2813851"/>
    <lineage>
        <taxon>Bacteria</taxon>
        <taxon>Bacillati</taxon>
        <taxon>Cyanobacteriota</taxon>
        <taxon>Cyanophyceae</taxon>
        <taxon>Thermostichales</taxon>
        <taxon>Thermostichaceae</taxon>
        <taxon>Thermostichus</taxon>
    </lineage>
</organism>
<accession>A0ABT0C8M5</accession>
<gene>
    <name evidence="1" type="ORF">JX360_04240</name>
</gene>
<keyword evidence="2" id="KW-1185">Reference proteome</keyword>
<dbReference type="SUPFAM" id="SSF160246">
    <property type="entry name" value="EspE N-terminal domain-like"/>
    <property type="match status" value="1"/>
</dbReference>
<evidence type="ECO:0000313" key="2">
    <source>
        <dbReference type="Proteomes" id="UP000830835"/>
    </source>
</evidence>
<dbReference type="Proteomes" id="UP000830835">
    <property type="component" value="Unassembled WGS sequence"/>
</dbReference>
<reference evidence="1" key="1">
    <citation type="submission" date="2021-02" db="EMBL/GenBank/DDBJ databases">
        <title>The CRISPR/cas machinery reduction and long-range gene transfer in the hot spring cyanobacterium Synechococcus.</title>
        <authorList>
            <person name="Dvorak P."/>
            <person name="Jahodarova E."/>
            <person name="Hasler P."/>
            <person name="Poulickova A."/>
        </authorList>
    </citation>
    <scope>NUCLEOTIDE SEQUENCE</scope>
    <source>
        <strain evidence="1">Rupite</strain>
    </source>
</reference>
<dbReference type="Pfam" id="PF11165">
    <property type="entry name" value="DUF2949"/>
    <property type="match status" value="1"/>
</dbReference>
<dbReference type="InterPro" id="IPR037257">
    <property type="entry name" value="T2SS_E_N_sf"/>
</dbReference>
<dbReference type="InterPro" id="IPR021336">
    <property type="entry name" value="DUF2949"/>
</dbReference>
<dbReference type="EMBL" id="JAFIRA010000006">
    <property type="protein sequence ID" value="MCJ2542123.1"/>
    <property type="molecule type" value="Genomic_DNA"/>
</dbReference>
<name>A0ABT0C8M5_THEVL</name>
<protein>
    <submittedName>
        <fullName evidence="1">DUF2949 domain-containing protein</fullName>
    </submittedName>
</protein>